<protein>
    <submittedName>
        <fullName evidence="4">Ubiquinol-cytochrome C chaperone</fullName>
    </submittedName>
</protein>
<dbReference type="OrthoDB" id="10253878at2759"/>
<feature type="region of interest" description="Disordered" evidence="2">
    <location>
        <begin position="67"/>
        <end position="96"/>
    </location>
</feature>
<dbReference type="AlphaFoldDB" id="A0A9K3KIN4"/>
<evidence type="ECO:0000256" key="2">
    <source>
        <dbReference type="SAM" id="MobiDB-lite"/>
    </source>
</evidence>
<dbReference type="Pfam" id="PF03981">
    <property type="entry name" value="Ubiq_cyt_C_chap"/>
    <property type="match status" value="1"/>
</dbReference>
<dbReference type="PANTHER" id="PTHR12184">
    <property type="entry name" value="UBIQUINOL-CYTOCHROME C REDUCTASE COMPLEX ASSEMBLY FACTOR 1 FAMILY MEMBER"/>
    <property type="match status" value="1"/>
</dbReference>
<evidence type="ECO:0000313" key="5">
    <source>
        <dbReference type="Proteomes" id="UP000693970"/>
    </source>
</evidence>
<dbReference type="EMBL" id="JAGRRH010000023">
    <property type="protein sequence ID" value="KAG7344106.1"/>
    <property type="molecule type" value="Genomic_DNA"/>
</dbReference>
<name>A0A9K3KIN4_9STRA</name>
<comment type="similarity">
    <text evidence="1">Belongs to the CBP3 family.</text>
</comment>
<comment type="caution">
    <text evidence="4">The sequence shown here is derived from an EMBL/GenBank/DDBJ whole genome shotgun (WGS) entry which is preliminary data.</text>
</comment>
<dbReference type="PANTHER" id="PTHR12184:SF1">
    <property type="entry name" value="UBIQUINOL-CYTOCHROME-C REDUCTASE COMPLEX ASSEMBLY FACTOR 1"/>
    <property type="match status" value="1"/>
</dbReference>
<dbReference type="GO" id="GO:0005739">
    <property type="term" value="C:mitochondrion"/>
    <property type="evidence" value="ECO:0007669"/>
    <property type="project" value="TreeGrafter"/>
</dbReference>
<reference evidence="4" key="2">
    <citation type="submission" date="2021-04" db="EMBL/GenBank/DDBJ databases">
        <authorList>
            <person name="Podell S."/>
        </authorList>
    </citation>
    <scope>NUCLEOTIDE SEQUENCE</scope>
    <source>
        <strain evidence="4">Hildebrandi</strain>
    </source>
</reference>
<feature type="compositionally biased region" description="Basic and acidic residues" evidence="2">
    <location>
        <begin position="74"/>
        <end position="83"/>
    </location>
</feature>
<gene>
    <name evidence="4" type="ORF">IV203_022114</name>
</gene>
<organism evidence="4 5">
    <name type="scientific">Nitzschia inconspicua</name>
    <dbReference type="NCBI Taxonomy" id="303405"/>
    <lineage>
        <taxon>Eukaryota</taxon>
        <taxon>Sar</taxon>
        <taxon>Stramenopiles</taxon>
        <taxon>Ochrophyta</taxon>
        <taxon>Bacillariophyta</taxon>
        <taxon>Bacillariophyceae</taxon>
        <taxon>Bacillariophycidae</taxon>
        <taxon>Bacillariales</taxon>
        <taxon>Bacillariaceae</taxon>
        <taxon>Nitzschia</taxon>
    </lineage>
</organism>
<reference evidence="4" key="1">
    <citation type="journal article" date="2021" name="Sci. Rep.">
        <title>Diploid genomic architecture of Nitzschia inconspicua, an elite biomass production diatom.</title>
        <authorList>
            <person name="Oliver A."/>
            <person name="Podell S."/>
            <person name="Pinowska A."/>
            <person name="Traller J.C."/>
            <person name="Smith S.R."/>
            <person name="McClure R."/>
            <person name="Beliaev A."/>
            <person name="Bohutskyi P."/>
            <person name="Hill E.A."/>
            <person name="Rabines A."/>
            <person name="Zheng H."/>
            <person name="Allen L.Z."/>
            <person name="Kuo A."/>
            <person name="Grigoriev I.V."/>
            <person name="Allen A.E."/>
            <person name="Hazlebeck D."/>
            <person name="Allen E.E."/>
        </authorList>
    </citation>
    <scope>NUCLEOTIDE SEQUENCE</scope>
    <source>
        <strain evidence="4">Hildebrandi</strain>
    </source>
</reference>
<dbReference type="SMART" id="SM00456">
    <property type="entry name" value="WW"/>
    <property type="match status" value="1"/>
</dbReference>
<sequence>MRMSKSLQVCLSKTSAAMLYRTGRTFPFFSSSHTTLPETVLTSAATIFSIRCRMGSASFPQRCFSSVTSSKNTTNKDFDKQQARETPLPNLHQQAEPTLLERSDKNILQRFLDKYSFSRQTNRILMAESFLQAATAQASDPRWFGPGRIGRDFRSYQALLTMHLWFLHKRLINETTDPHQAALIQEELFDIFWTDSSNRMRAHGVNEWLIQKNLKTVQQYTFMHLFHYDHCYTGDLLENPNYRLDELKNLVKTHILLLSPDDAMTLARHDDQADRIAWYIEAQYQNIVHDLPDDLQRRARIAWVDLPSFDGMIDGNTGKELPKQPIHPEDVLPEGWKRNIANDGTYYYWNMNTREATWERPAHHSHF</sequence>
<dbReference type="Proteomes" id="UP000693970">
    <property type="component" value="Unassembled WGS sequence"/>
</dbReference>
<dbReference type="InterPro" id="IPR007129">
    <property type="entry name" value="Ubiqinol_cyt_c_chaperone_CPB3"/>
</dbReference>
<dbReference type="GO" id="GO:0034551">
    <property type="term" value="P:mitochondrial respiratory chain complex III assembly"/>
    <property type="evidence" value="ECO:0007669"/>
    <property type="project" value="TreeGrafter"/>
</dbReference>
<dbReference type="PROSITE" id="PS50020">
    <property type="entry name" value="WW_DOMAIN_2"/>
    <property type="match status" value="1"/>
</dbReference>
<feature type="domain" description="WW" evidence="3">
    <location>
        <begin position="330"/>
        <end position="363"/>
    </location>
</feature>
<evidence type="ECO:0000259" key="3">
    <source>
        <dbReference type="PROSITE" id="PS50020"/>
    </source>
</evidence>
<dbReference type="InterPro" id="IPR001202">
    <property type="entry name" value="WW_dom"/>
</dbReference>
<accession>A0A9K3KIN4</accession>
<dbReference type="InterPro" id="IPR021150">
    <property type="entry name" value="Ubiq_cyt_c_chap"/>
</dbReference>
<keyword evidence="5" id="KW-1185">Reference proteome</keyword>
<evidence type="ECO:0000313" key="4">
    <source>
        <dbReference type="EMBL" id="KAG7344106.1"/>
    </source>
</evidence>
<dbReference type="Pfam" id="PF00397">
    <property type="entry name" value="WW"/>
    <property type="match status" value="1"/>
</dbReference>
<proteinExistence type="inferred from homology"/>
<evidence type="ECO:0000256" key="1">
    <source>
        <dbReference type="ARBA" id="ARBA00006407"/>
    </source>
</evidence>
<dbReference type="CDD" id="cd00201">
    <property type="entry name" value="WW"/>
    <property type="match status" value="1"/>
</dbReference>